<dbReference type="Pfam" id="PF14299">
    <property type="entry name" value="PP2"/>
    <property type="match status" value="1"/>
</dbReference>
<dbReference type="AlphaFoldDB" id="A0A0C9S4W0"/>
<sequence length="229" mass="26228">MTATATPSLVLVPVPPNLVKLLERPDSPLISANGQLYIQSDNPVFTDFNGGKMKLEIDGSTEVKYIMFSAKALSITGSDDSRYWQWISRDDSNFPEVAKLTGVCLFEVKGRFDCTYLHPARFCKVYFILKLQGAYGWNQNPVWFKIETARQQEWSFLFLSDMNRLSYHPWKASFNVLPNNWIEVYAGQISVNETNNSSQNDMKFTMKLYEYGSWKGGLILDSVKIQPVY</sequence>
<dbReference type="InterPro" id="IPR025886">
    <property type="entry name" value="PP2-like"/>
</dbReference>
<accession>A0A0C9S4W0</accession>
<organism evidence="1">
    <name type="scientific">Wollemia nobilis</name>
    <dbReference type="NCBI Taxonomy" id="56998"/>
    <lineage>
        <taxon>Eukaryota</taxon>
        <taxon>Viridiplantae</taxon>
        <taxon>Streptophyta</taxon>
        <taxon>Embryophyta</taxon>
        <taxon>Tracheophyta</taxon>
        <taxon>Spermatophyta</taxon>
        <taxon>Pinopsida</taxon>
        <taxon>Pinidae</taxon>
        <taxon>Conifers II</taxon>
        <taxon>Araucariales</taxon>
        <taxon>Araucariaceae</taxon>
        <taxon>Wollemia</taxon>
    </lineage>
</organism>
<reference evidence="1" key="1">
    <citation type="submission" date="2015-02" db="EMBL/GenBank/DDBJ databases">
        <title>A transcriptome of Wollemia nobilis - a relic of Gondwana.</title>
        <authorList>
            <person name="Chia J.Y."/>
            <person name="Leong Y.S."/>
            <person name="Abdul Karim S."/>
            <person name="Wan Azmi N."/>
            <person name="Hercus R."/>
            <person name="Croft L."/>
        </authorList>
    </citation>
    <scope>NUCLEOTIDE SEQUENCE</scope>
    <source>
        <strain evidence="1">MaeBrown</strain>
        <tissue evidence="1">Leaf</tissue>
    </source>
</reference>
<dbReference type="EMBL" id="GCHU01022070">
    <property type="protein sequence ID" value="JAG85853.1"/>
    <property type="molecule type" value="Transcribed_RNA"/>
</dbReference>
<name>A0A0C9S4W0_9CONI</name>
<protein>
    <submittedName>
        <fullName evidence="1">TSA: Wollemia nobilis Ref_Wollemi_Transcript_22230_923 transcribed RNA sequence</fullName>
    </submittedName>
</protein>
<dbReference type="PANTHER" id="PTHR31960">
    <property type="entry name" value="F-BOX PROTEIN PP2-A15"/>
    <property type="match status" value="1"/>
</dbReference>
<dbReference type="PANTHER" id="PTHR31960:SF2">
    <property type="entry name" value="F-BOX PROTEIN PP2-A15"/>
    <property type="match status" value="1"/>
</dbReference>
<proteinExistence type="predicted"/>
<evidence type="ECO:0000313" key="1">
    <source>
        <dbReference type="EMBL" id="JAG85853.1"/>
    </source>
</evidence>